<gene>
    <name evidence="2" type="ORF">TWF696_004880</name>
</gene>
<reference evidence="2 3" key="1">
    <citation type="submission" date="2019-10" db="EMBL/GenBank/DDBJ databases">
        <authorList>
            <person name="Palmer J.M."/>
        </authorList>
    </citation>
    <scope>NUCLEOTIDE SEQUENCE [LARGE SCALE GENOMIC DNA]</scope>
    <source>
        <strain evidence="2 3">TWF696</strain>
    </source>
</reference>
<dbReference type="Proteomes" id="UP001375240">
    <property type="component" value="Unassembled WGS sequence"/>
</dbReference>
<feature type="compositionally biased region" description="Basic and acidic residues" evidence="1">
    <location>
        <begin position="158"/>
        <end position="176"/>
    </location>
</feature>
<evidence type="ECO:0000313" key="3">
    <source>
        <dbReference type="Proteomes" id="UP001375240"/>
    </source>
</evidence>
<feature type="compositionally biased region" description="Basic and acidic residues" evidence="1">
    <location>
        <begin position="49"/>
        <end position="61"/>
    </location>
</feature>
<organism evidence="2 3">
    <name type="scientific">Orbilia brochopaga</name>
    <dbReference type="NCBI Taxonomy" id="3140254"/>
    <lineage>
        <taxon>Eukaryota</taxon>
        <taxon>Fungi</taxon>
        <taxon>Dikarya</taxon>
        <taxon>Ascomycota</taxon>
        <taxon>Pezizomycotina</taxon>
        <taxon>Orbiliomycetes</taxon>
        <taxon>Orbiliales</taxon>
        <taxon>Orbiliaceae</taxon>
        <taxon>Orbilia</taxon>
    </lineage>
</organism>
<protein>
    <submittedName>
        <fullName evidence="2">Uncharacterized protein</fullName>
    </submittedName>
</protein>
<dbReference type="EMBL" id="JAVHNQ010000003">
    <property type="protein sequence ID" value="KAK6352879.1"/>
    <property type="molecule type" value="Genomic_DNA"/>
</dbReference>
<sequence>MQAKAKSCLLSIRSPSFLSYLLLILWFCNGRTSSFAIQPDAPVSGKSQQYEHSKQQDDGSLRYKSPGASATNAEVGIFREEEASWWSGRSKSESIAAERGCHGSLWTKPDAFRAHHCSHSQIQHIKHELEEFENDCGTLASDCYPTWKIQELLKRTDNKGKGKGKATADDLEKSEAEEPADDDPETDRAIEAARKRGESEFSRQTLTGYGADVSPWAVLVPPNLQLFFTAREHENVGAVTAALHSLSLSTVDLGDTTYRRVTILKEPHGVAFETLSSTNGHMLLLWDSEWADENDLADQLLVSWKLGTNPQWADNIAYLDPQSVDYRTISYDYFVSLKYIVIEDVDAEDTIRVLRKMAKDHQGDAIDVPGDDFHGSEGGRGYVFRFGPNDTPSTGEMALWGIEPIKIILDMMVKFPKALGKPRISSISFVLYHELESAMMIVGLESSPPSSDDQDQGARAWRAVVGVELEGNADAPASLEARPPSAPADMPVTVTVRYSFDLTEHPYLKYLKGLSRYTGYFRNFPSYYLVRSTYFELNFFCHISVPEEHIVLKLTWVHEYYPPLLPSNEREDALSRDIARATFETWRSHAGNSFIRHIMFQNLSPEAVAFAKLQTGYPKPRLLRVFTYTRKDNPEVFDVLATQFTSTTREGRASQLLLNKWGSLLGDPYIESIEFGWTKDEGRTRYQKRMPFILVHFAIRSYVQDEVRMVQDNLAGDPLTTGFEDPSDDAFHYVPSSETSGGGSLDHTGAATSFKTPPDELIDDTLLQGCYNTAWWTALRYEQTTKYLSRDSVPDTPLDPPQVVSTSVVIKNPIKEFMTTINNILRTSKAPNIRGHGRIMRSHTSLIAQGIAQEPNFSESGITPAGSKVNIEYRISSLSLVPEEPKKHLRSGRLVVTSPLALVVHNFPSSRSVPSLASALLGAWLQANYHRVTFPDEWTEVSITFLHDALAHNTIRVLEFVRQEYVDMMTQPGVMLVAKAENLWNRPNGHGISSRLEQIWTLLLGTEEMLALYIVMLKITRAGGIPSRKTWEIGTIWIRYETDKDSKTTATMSVFLAAHRLAGISPRDRARFDLNMIKNTVLKEPLDFHWERGEAFTVYSDPEGTALRYERSTDRSFHDNLSKSVGESSEGGGFHRTTVSIALRSGNSPFTFEVITINRHANVIVTDAPDLAPGTRLSDRQIDELAAIYIEAWTSVSEDYNSRGLHKFVFKATSIRKYTKDIIRRLFDLIPDQKPKEGSAKTFTAMDSLEAVKVAGSAETRSGDERTILTTRNSWNVLLGLDEISAIFVMLRQYPNAIDRSRRPGTGYPHRRILSIEVEIRPQDQYEISVFVVARDSVA</sequence>
<comment type="caution">
    <text evidence="2">The sequence shown here is derived from an EMBL/GenBank/DDBJ whole genome shotgun (WGS) entry which is preliminary data.</text>
</comment>
<proteinExistence type="predicted"/>
<evidence type="ECO:0000313" key="2">
    <source>
        <dbReference type="EMBL" id="KAK6352879.1"/>
    </source>
</evidence>
<keyword evidence="3" id="KW-1185">Reference proteome</keyword>
<feature type="region of interest" description="Disordered" evidence="1">
    <location>
        <begin position="158"/>
        <end position="187"/>
    </location>
</feature>
<name>A0AAV9V0A3_9PEZI</name>
<accession>A0AAV9V0A3</accession>
<evidence type="ECO:0000256" key="1">
    <source>
        <dbReference type="SAM" id="MobiDB-lite"/>
    </source>
</evidence>
<feature type="region of interest" description="Disordered" evidence="1">
    <location>
        <begin position="44"/>
        <end position="68"/>
    </location>
</feature>